<keyword evidence="7" id="KW-0131">Cell cycle</keyword>
<comment type="subcellular location">
    <subcellularLocation>
        <location evidence="1">Membrane</location>
    </subcellularLocation>
</comment>
<feature type="compositionally biased region" description="Acidic residues" evidence="8">
    <location>
        <begin position="257"/>
        <end position="268"/>
    </location>
</feature>
<sequence length="328" mass="36438">MSKKGIRRIAAEILVIGILVFLIVFCVGFRVTKVEIKGNKFYSDDKIKKMVLDAPAAKNTLLAERFINTREKTKEEELIDRVTIKRKDRNTLVVQVKEKQMIGYFTFEGKCLNFDRQGVIQIITDAPIEDVPLIDGLSVKGAKQGEKIKGIKEKRLNTILSVGKMLEKTEQKPDRMMFNDLKQLILYYGSVEVNMGNDENMDEKMNRLIGILPQLKGMKGVLHLENVTEDTASVVFDNAEAKADTDEDSGDAREGEESGDILDEDTGESGDREKDGADTDAEEGSEEETGAYEDPSGEDRVSDTQDTESGQEKNGSDIEYSDGSDSAG</sequence>
<evidence type="ECO:0000313" key="12">
    <source>
        <dbReference type="Proteomes" id="UP000250003"/>
    </source>
</evidence>
<dbReference type="Pfam" id="PF08478">
    <property type="entry name" value="POTRA_1"/>
    <property type="match status" value="1"/>
</dbReference>
<name>A0A2Z4U9C4_9FIRM</name>
<keyword evidence="3" id="KW-0132">Cell division</keyword>
<organism evidence="11 12">
    <name type="scientific">Blautia argi</name>
    <dbReference type="NCBI Taxonomy" id="1912897"/>
    <lineage>
        <taxon>Bacteria</taxon>
        <taxon>Bacillati</taxon>
        <taxon>Bacillota</taxon>
        <taxon>Clostridia</taxon>
        <taxon>Lachnospirales</taxon>
        <taxon>Lachnospiraceae</taxon>
        <taxon>Blautia</taxon>
    </lineage>
</organism>
<evidence type="ECO:0000256" key="3">
    <source>
        <dbReference type="ARBA" id="ARBA00022618"/>
    </source>
</evidence>
<feature type="transmembrane region" description="Helical" evidence="9">
    <location>
        <begin position="9"/>
        <end position="31"/>
    </location>
</feature>
<feature type="compositionally biased region" description="Acidic residues" evidence="8">
    <location>
        <begin position="278"/>
        <end position="291"/>
    </location>
</feature>
<dbReference type="KEGG" id="blau:DQQ01_05170"/>
<proteinExistence type="predicted"/>
<evidence type="ECO:0000256" key="6">
    <source>
        <dbReference type="ARBA" id="ARBA00023136"/>
    </source>
</evidence>
<feature type="compositionally biased region" description="Basic and acidic residues" evidence="8">
    <location>
        <begin position="239"/>
        <end position="256"/>
    </location>
</feature>
<reference evidence="12" key="1">
    <citation type="submission" date="2018-06" db="EMBL/GenBank/DDBJ databases">
        <title>Description of Blautia argi sp. nov., a new anaerobic isolated from dog feces.</title>
        <authorList>
            <person name="Chang Y.-H."/>
            <person name="Paek J."/>
            <person name="Shin Y."/>
        </authorList>
    </citation>
    <scope>NUCLEOTIDE SEQUENCE [LARGE SCALE GENOMIC DNA]</scope>
    <source>
        <strain evidence="12">KCTC 15426</strain>
    </source>
</reference>
<evidence type="ECO:0000256" key="5">
    <source>
        <dbReference type="ARBA" id="ARBA00022989"/>
    </source>
</evidence>
<keyword evidence="2" id="KW-1003">Cell membrane</keyword>
<dbReference type="InterPro" id="IPR050487">
    <property type="entry name" value="FtsQ_DivIB"/>
</dbReference>
<protein>
    <recommendedName>
        <fullName evidence="10">POTRA domain-containing protein</fullName>
    </recommendedName>
</protein>
<gene>
    <name evidence="11" type="ORF">DQQ01_05170</name>
</gene>
<dbReference type="Proteomes" id="UP000250003">
    <property type="component" value="Chromosome"/>
</dbReference>
<keyword evidence="5 9" id="KW-1133">Transmembrane helix</keyword>
<keyword evidence="4 9" id="KW-0812">Transmembrane</keyword>
<dbReference type="GO" id="GO:0051301">
    <property type="term" value="P:cell division"/>
    <property type="evidence" value="ECO:0007669"/>
    <property type="project" value="UniProtKB-KW"/>
</dbReference>
<dbReference type="PANTHER" id="PTHR37820">
    <property type="entry name" value="CELL DIVISION PROTEIN DIVIB"/>
    <property type="match status" value="1"/>
</dbReference>
<feature type="domain" description="POTRA" evidence="10">
    <location>
        <begin position="29"/>
        <end position="99"/>
    </location>
</feature>
<evidence type="ECO:0000256" key="4">
    <source>
        <dbReference type="ARBA" id="ARBA00022692"/>
    </source>
</evidence>
<evidence type="ECO:0000256" key="1">
    <source>
        <dbReference type="ARBA" id="ARBA00004370"/>
    </source>
</evidence>
<evidence type="ECO:0000259" key="10">
    <source>
        <dbReference type="PROSITE" id="PS51779"/>
    </source>
</evidence>
<evidence type="ECO:0000256" key="2">
    <source>
        <dbReference type="ARBA" id="ARBA00022475"/>
    </source>
</evidence>
<keyword evidence="12" id="KW-1185">Reference proteome</keyword>
<evidence type="ECO:0000256" key="8">
    <source>
        <dbReference type="SAM" id="MobiDB-lite"/>
    </source>
</evidence>
<evidence type="ECO:0000256" key="9">
    <source>
        <dbReference type="SAM" id="Phobius"/>
    </source>
</evidence>
<dbReference type="RefSeq" id="WP_111918969.1">
    <property type="nucleotide sequence ID" value="NZ_CP030280.1"/>
</dbReference>
<dbReference type="InterPro" id="IPR034746">
    <property type="entry name" value="POTRA"/>
</dbReference>
<feature type="region of interest" description="Disordered" evidence="8">
    <location>
        <begin position="238"/>
        <end position="328"/>
    </location>
</feature>
<keyword evidence="6 9" id="KW-0472">Membrane</keyword>
<dbReference type="PROSITE" id="PS51779">
    <property type="entry name" value="POTRA"/>
    <property type="match status" value="1"/>
</dbReference>
<dbReference type="PANTHER" id="PTHR37820:SF1">
    <property type="entry name" value="CELL DIVISION PROTEIN FTSQ"/>
    <property type="match status" value="1"/>
</dbReference>
<dbReference type="InterPro" id="IPR013685">
    <property type="entry name" value="POTRA_FtsQ_type"/>
</dbReference>
<evidence type="ECO:0000313" key="11">
    <source>
        <dbReference type="EMBL" id="AWY97641.1"/>
    </source>
</evidence>
<accession>A0A2Z4U9C4</accession>
<dbReference type="AlphaFoldDB" id="A0A2Z4U9C4"/>
<dbReference type="GO" id="GO:0005886">
    <property type="term" value="C:plasma membrane"/>
    <property type="evidence" value="ECO:0007669"/>
    <property type="project" value="TreeGrafter"/>
</dbReference>
<dbReference type="EMBL" id="CP030280">
    <property type="protein sequence ID" value="AWY97641.1"/>
    <property type="molecule type" value="Genomic_DNA"/>
</dbReference>
<dbReference type="OrthoDB" id="1748794at2"/>
<evidence type="ECO:0000256" key="7">
    <source>
        <dbReference type="ARBA" id="ARBA00023306"/>
    </source>
</evidence>